<evidence type="ECO:0000313" key="6">
    <source>
        <dbReference type="Proteomes" id="UP000001817"/>
    </source>
</evidence>
<dbReference type="PANTHER" id="PTHR43537:SF5">
    <property type="entry name" value="UXU OPERON TRANSCRIPTIONAL REGULATOR"/>
    <property type="match status" value="1"/>
</dbReference>
<dbReference type="KEGG" id="bxb:DR64_8167"/>
<sequence length="247" mass="27232">MLGEKKLLGAVHVPKSSDVLANELRQRIVKGELTDGDLLPPERDLVSQTGLSRGSVREALRILELEGFVATRPGRYGGTVVRRPTEKQLSHCLNLYIQGNGVTLSEIVAAREALGPTLAQWAALHRTDEEMAELEAVTAKMESLYEDVPAFLEANLEWYAVLARASHNELLRVFLASITSLIHEALKVDSLASDDARSLALLAHRRIMNAIRQKDAAAARRRMERHIQAYSEIVQAVIKGADGDLKV</sequence>
<dbReference type="CDD" id="cd07377">
    <property type="entry name" value="WHTH_GntR"/>
    <property type="match status" value="1"/>
</dbReference>
<dbReference type="InterPro" id="IPR036388">
    <property type="entry name" value="WH-like_DNA-bd_sf"/>
</dbReference>
<keyword evidence="3" id="KW-0804">Transcription</keyword>
<dbReference type="PANTHER" id="PTHR43537">
    <property type="entry name" value="TRANSCRIPTIONAL REGULATOR, GNTR FAMILY"/>
    <property type="match status" value="1"/>
</dbReference>
<evidence type="ECO:0000256" key="3">
    <source>
        <dbReference type="ARBA" id="ARBA00023163"/>
    </source>
</evidence>
<dbReference type="InterPro" id="IPR000524">
    <property type="entry name" value="Tscrpt_reg_HTH_GntR"/>
</dbReference>
<dbReference type="EMBL" id="CP000272">
    <property type="protein sequence ID" value="ABE36189.1"/>
    <property type="molecule type" value="Genomic_DNA"/>
</dbReference>
<dbReference type="InterPro" id="IPR008920">
    <property type="entry name" value="TF_FadR/GntR_C"/>
</dbReference>
<dbReference type="KEGG" id="bxe:Bxe_C0266"/>
<keyword evidence="2" id="KW-0238">DNA-binding</keyword>
<dbReference type="Gene3D" id="1.10.10.10">
    <property type="entry name" value="Winged helix-like DNA-binding domain superfamily/Winged helix DNA-binding domain"/>
    <property type="match status" value="1"/>
</dbReference>
<dbReference type="PROSITE" id="PS50949">
    <property type="entry name" value="HTH_GNTR"/>
    <property type="match status" value="1"/>
</dbReference>
<keyword evidence="1" id="KW-0805">Transcription regulation</keyword>
<dbReference type="RefSeq" id="WP_011493449.1">
    <property type="nucleotide sequence ID" value="NC_007953.1"/>
</dbReference>
<dbReference type="Gene3D" id="1.20.120.530">
    <property type="entry name" value="GntR ligand-binding domain-like"/>
    <property type="match status" value="1"/>
</dbReference>
<dbReference type="InterPro" id="IPR011711">
    <property type="entry name" value="GntR_C"/>
</dbReference>
<feature type="domain" description="HTH gntR-type" evidence="4">
    <location>
        <begin position="14"/>
        <end position="84"/>
    </location>
</feature>
<evidence type="ECO:0000259" key="4">
    <source>
        <dbReference type="PROSITE" id="PS50949"/>
    </source>
</evidence>
<dbReference type="OrthoDB" id="5450856at2"/>
<evidence type="ECO:0000313" key="5">
    <source>
        <dbReference type="EMBL" id="ABE36189.1"/>
    </source>
</evidence>
<reference evidence="5 6" key="1">
    <citation type="journal article" date="2006" name="Proc. Natl. Acad. Sci. U.S.A.">
        <title>Burkholderia xenovorans LB400 harbors a multi-replicon, 9.73-Mbp genome shaped for versatility.</title>
        <authorList>
            <person name="Chain P.S."/>
            <person name="Denef V.J."/>
            <person name="Konstantinidis K.T."/>
            <person name="Vergez L.M."/>
            <person name="Agullo L."/>
            <person name="Reyes V.L."/>
            <person name="Hauser L."/>
            <person name="Cordova M."/>
            <person name="Gomez L."/>
            <person name="Gonzalez M."/>
            <person name="Land M."/>
            <person name="Lao V."/>
            <person name="Larimer F."/>
            <person name="LiPuma J.J."/>
            <person name="Mahenthiralingam E."/>
            <person name="Malfatti S.A."/>
            <person name="Marx C.J."/>
            <person name="Parnell J.J."/>
            <person name="Ramette A."/>
            <person name="Richardson P."/>
            <person name="Seeger M."/>
            <person name="Smith D."/>
            <person name="Spilker T."/>
            <person name="Sul W.J."/>
            <person name="Tsoi T.V."/>
            <person name="Ulrich L.E."/>
            <person name="Zhulin I.B."/>
            <person name="Tiedje J.M."/>
        </authorList>
    </citation>
    <scope>NUCLEOTIDE SEQUENCE [LARGE SCALE GENOMIC DNA]</scope>
    <source>
        <strain evidence="5 6">LB400</strain>
    </source>
</reference>
<accession>Q13IA0</accession>
<evidence type="ECO:0000256" key="2">
    <source>
        <dbReference type="ARBA" id="ARBA00023125"/>
    </source>
</evidence>
<dbReference type="SMART" id="SM00895">
    <property type="entry name" value="FCD"/>
    <property type="match status" value="1"/>
</dbReference>
<keyword evidence="6" id="KW-1185">Reference proteome</keyword>
<name>Q13IA0_PARXL</name>
<organism evidence="5 6">
    <name type="scientific">Paraburkholderia xenovorans (strain LB400)</name>
    <dbReference type="NCBI Taxonomy" id="266265"/>
    <lineage>
        <taxon>Bacteria</taxon>
        <taxon>Pseudomonadati</taxon>
        <taxon>Pseudomonadota</taxon>
        <taxon>Betaproteobacteria</taxon>
        <taxon>Burkholderiales</taxon>
        <taxon>Burkholderiaceae</taxon>
        <taxon>Paraburkholderia</taxon>
    </lineage>
</organism>
<dbReference type="InterPro" id="IPR036390">
    <property type="entry name" value="WH_DNA-bd_sf"/>
</dbReference>
<dbReference type="GO" id="GO:0003677">
    <property type="term" value="F:DNA binding"/>
    <property type="evidence" value="ECO:0007669"/>
    <property type="project" value="UniProtKB-KW"/>
</dbReference>
<dbReference type="eggNOG" id="COG2186">
    <property type="taxonomic scope" value="Bacteria"/>
</dbReference>
<dbReference type="AlphaFoldDB" id="Q13IA0"/>
<dbReference type="SUPFAM" id="SSF46785">
    <property type="entry name" value="Winged helix' DNA-binding domain"/>
    <property type="match status" value="1"/>
</dbReference>
<dbReference type="Pfam" id="PF07729">
    <property type="entry name" value="FCD"/>
    <property type="match status" value="1"/>
</dbReference>
<dbReference type="STRING" id="266265.Bxe_C0266"/>
<gene>
    <name evidence="5" type="ORF">Bxe_C0266</name>
</gene>
<dbReference type="GO" id="GO:0003700">
    <property type="term" value="F:DNA-binding transcription factor activity"/>
    <property type="evidence" value="ECO:0007669"/>
    <property type="project" value="InterPro"/>
</dbReference>
<dbReference type="SMART" id="SM00345">
    <property type="entry name" value="HTH_GNTR"/>
    <property type="match status" value="1"/>
</dbReference>
<dbReference type="Pfam" id="PF00392">
    <property type="entry name" value="GntR"/>
    <property type="match status" value="1"/>
</dbReference>
<proteinExistence type="predicted"/>
<dbReference type="PATRIC" id="fig|266265.5.peg.8046"/>
<dbReference type="Proteomes" id="UP000001817">
    <property type="component" value="Chromosome 3"/>
</dbReference>
<dbReference type="PRINTS" id="PR00035">
    <property type="entry name" value="HTHGNTR"/>
</dbReference>
<protein>
    <submittedName>
        <fullName evidence="5">Transcriptional regulator, GntR family</fullName>
    </submittedName>
</protein>
<evidence type="ECO:0000256" key="1">
    <source>
        <dbReference type="ARBA" id="ARBA00023015"/>
    </source>
</evidence>
<dbReference type="SUPFAM" id="SSF48008">
    <property type="entry name" value="GntR ligand-binding domain-like"/>
    <property type="match status" value="1"/>
</dbReference>